<dbReference type="InterPro" id="IPR011762">
    <property type="entry name" value="COA_CT_N"/>
</dbReference>
<accession>A0A1H6FJC5</accession>
<evidence type="ECO:0000313" key="3">
    <source>
        <dbReference type="EMBL" id="SEH10951.1"/>
    </source>
</evidence>
<dbReference type="PANTHER" id="PTHR22855:SF13">
    <property type="entry name" value="METHYLCROTONOYL-COA CARBOXYLASE BETA CHAIN, MITOCHONDRIAL"/>
    <property type="match status" value="1"/>
</dbReference>
<dbReference type="GO" id="GO:1905202">
    <property type="term" value="C:methylcrotonoyl-CoA carboxylase complex"/>
    <property type="evidence" value="ECO:0007669"/>
    <property type="project" value="TreeGrafter"/>
</dbReference>
<feature type="domain" description="CoA carboxyltransferase N-terminal" evidence="1">
    <location>
        <begin position="13"/>
        <end position="282"/>
    </location>
</feature>
<dbReference type="InterPro" id="IPR029045">
    <property type="entry name" value="ClpP/crotonase-like_dom_sf"/>
</dbReference>
<dbReference type="STRING" id="29539.SAMN02745716_0612"/>
<dbReference type="Pfam" id="PF01039">
    <property type="entry name" value="Carboxyl_trans"/>
    <property type="match status" value="1"/>
</dbReference>
<reference evidence="4" key="1">
    <citation type="submission" date="2016-10" db="EMBL/GenBank/DDBJ databases">
        <authorList>
            <person name="Varghese N."/>
            <person name="Submissions S."/>
        </authorList>
    </citation>
    <scope>NUCLEOTIDE SEQUENCE [LARGE SCALE GENOMIC DNA]</scope>
    <source>
        <strain evidence="4">ATCC 35263</strain>
    </source>
</reference>
<dbReference type="EMBL" id="FNWJ01000001">
    <property type="protein sequence ID" value="SEH10951.1"/>
    <property type="molecule type" value="Genomic_DNA"/>
</dbReference>
<dbReference type="AlphaFoldDB" id="A0A1H6FJC5"/>
<evidence type="ECO:0000259" key="2">
    <source>
        <dbReference type="PROSITE" id="PS50989"/>
    </source>
</evidence>
<dbReference type="PANTHER" id="PTHR22855">
    <property type="entry name" value="ACETYL, PROPIONYL, PYRUVATE, AND GLUTACONYL CARBOXYLASE-RELATED"/>
    <property type="match status" value="1"/>
</dbReference>
<evidence type="ECO:0000313" key="4">
    <source>
        <dbReference type="Proteomes" id="UP000222056"/>
    </source>
</evidence>
<dbReference type="Gene3D" id="3.90.226.10">
    <property type="entry name" value="2-enoyl-CoA Hydratase, Chain A, domain 1"/>
    <property type="match status" value="2"/>
</dbReference>
<dbReference type="InterPro" id="IPR011763">
    <property type="entry name" value="COA_CT_C"/>
</dbReference>
<organism evidence="3 4">
    <name type="scientific">Thermoleophilum album</name>
    <dbReference type="NCBI Taxonomy" id="29539"/>
    <lineage>
        <taxon>Bacteria</taxon>
        <taxon>Bacillati</taxon>
        <taxon>Actinomycetota</taxon>
        <taxon>Thermoleophilia</taxon>
        <taxon>Thermoleophilales</taxon>
        <taxon>Thermoleophilaceae</taxon>
        <taxon>Thermoleophilum</taxon>
    </lineage>
</organism>
<dbReference type="Proteomes" id="UP000222056">
    <property type="component" value="Unassembled WGS sequence"/>
</dbReference>
<dbReference type="GO" id="GO:0016740">
    <property type="term" value="F:transferase activity"/>
    <property type="evidence" value="ECO:0007669"/>
    <property type="project" value="UniProtKB-KW"/>
</dbReference>
<protein>
    <submittedName>
        <fullName evidence="3">Acetyl-CoA carboxylase, carboxyltransferase component</fullName>
    </submittedName>
</protein>
<dbReference type="InterPro" id="IPR034733">
    <property type="entry name" value="AcCoA_carboxyl_beta"/>
</dbReference>
<keyword evidence="4" id="KW-1185">Reference proteome</keyword>
<dbReference type="PROSITE" id="PS50980">
    <property type="entry name" value="COA_CT_NTER"/>
    <property type="match status" value="1"/>
</dbReference>
<proteinExistence type="predicted"/>
<evidence type="ECO:0000259" key="1">
    <source>
        <dbReference type="PROSITE" id="PS50980"/>
    </source>
</evidence>
<name>A0A1H6FJC5_THEAL</name>
<feature type="domain" description="CoA carboxyltransferase C-terminal" evidence="2">
    <location>
        <begin position="274"/>
        <end position="521"/>
    </location>
</feature>
<sequence length="521" mass="55224">MHEAGQTDSVEEHGMAAALAELERLRALTADSGRPAAVARRHAAGGLTARENLAALVDPGTLIEYGRLAVAAQRARRGVDELHAQTPADGLVAMLGRVNGELFGDRAWCALLAYDYTVLAGTQGAIGHRKKDRLFELVERLRLPVVFFAEGGGGRPGDTDFPVASALDVRAFALWGRLDGVVPRIAIVHGRCFAGNAVIAGASDLIVATRSASLGMGGPAMIQAGGLGSVDPDDVGPAEMHAETGTVDVLVDDERAAATLARKLLAFFQGRTPPAESAAEGLALRSVVPARRRRAFDVRRVFDALFDHDSVVYLRERHAPELVTALARIEGRPLGVIANNSQYLAGVITAAAADKASDLMRLCDRFGLPIVSLIDTPGFMVGPEHERTGLVRRASRMLATGSKLRVPLIAVVLRRAFGLGAQAMAGGSLHEPLLTVAWAGAELGPMNLEGAVRLALRRELEQIGDPEERERLVREATRLAEEQGSAFNAARLFEVDEVIDPAETRPLVASALAAASAHSQP</sequence>
<dbReference type="PROSITE" id="PS50989">
    <property type="entry name" value="COA_CT_CTER"/>
    <property type="match status" value="1"/>
</dbReference>
<dbReference type="InterPro" id="IPR045190">
    <property type="entry name" value="MCCB/AccD1-like"/>
</dbReference>
<dbReference type="GO" id="GO:0004485">
    <property type="term" value="F:methylcrotonoyl-CoA carboxylase activity"/>
    <property type="evidence" value="ECO:0007669"/>
    <property type="project" value="TreeGrafter"/>
</dbReference>
<dbReference type="GO" id="GO:0006552">
    <property type="term" value="P:L-leucine catabolic process"/>
    <property type="evidence" value="ECO:0007669"/>
    <property type="project" value="TreeGrafter"/>
</dbReference>
<gene>
    <name evidence="3" type="ORF">SAMN02745716_0612</name>
</gene>
<keyword evidence="3" id="KW-0808">Transferase</keyword>
<dbReference type="SUPFAM" id="SSF52096">
    <property type="entry name" value="ClpP/crotonase"/>
    <property type="match status" value="2"/>
</dbReference>